<proteinExistence type="predicted"/>
<evidence type="ECO:0000256" key="1">
    <source>
        <dbReference type="SAM" id="MobiDB-lite"/>
    </source>
</evidence>
<protein>
    <submittedName>
        <fullName evidence="2">Uncharacterized protein</fullName>
    </submittedName>
</protein>
<organism evidence="2">
    <name type="scientific">viral metagenome</name>
    <dbReference type="NCBI Taxonomy" id="1070528"/>
    <lineage>
        <taxon>unclassified sequences</taxon>
        <taxon>metagenomes</taxon>
        <taxon>organismal metagenomes</taxon>
    </lineage>
</organism>
<feature type="region of interest" description="Disordered" evidence="1">
    <location>
        <begin position="250"/>
        <end position="289"/>
    </location>
</feature>
<reference evidence="2" key="1">
    <citation type="journal article" date="2020" name="Nature">
        <title>Giant virus diversity and host interactions through global metagenomics.</title>
        <authorList>
            <person name="Schulz F."/>
            <person name="Roux S."/>
            <person name="Paez-Espino D."/>
            <person name="Jungbluth S."/>
            <person name="Walsh D.A."/>
            <person name="Denef V.J."/>
            <person name="McMahon K.D."/>
            <person name="Konstantinidis K.T."/>
            <person name="Eloe-Fadrosh E.A."/>
            <person name="Kyrpides N.C."/>
            <person name="Woyke T."/>
        </authorList>
    </citation>
    <scope>NUCLEOTIDE SEQUENCE</scope>
    <source>
        <strain evidence="2">GVMAG-S-ERX555965-48</strain>
    </source>
</reference>
<feature type="compositionally biased region" description="Basic residues" evidence="1">
    <location>
        <begin position="265"/>
        <end position="289"/>
    </location>
</feature>
<dbReference type="AlphaFoldDB" id="A0A6C0AYM7"/>
<sequence length="289" mass="35198">MSVSKKYKRNRNYRKKRNSRKLKRAGGGVDDLYDQQFNHSQNYEITRKKVSDIIGEFNIDIWNNELKNPKFIHNNTDSNENPKDMIQFFPDIMKTVPYFQTESYEQWQKFYDSNNNPNMEDNKHVMNTDIGVTQNYNYEFKEDDANETLKNEFRTEYGIMFGTDLQAAQDRYLYVRSLMWAHGFDPEKHLPDNSNRNKRGNRYIIQDEYIKDKQEYQNYLDNQTRLTLKRNKELINEWRKENKGTYWDSKYNLFNNSKPQQMGGRKTRKRRKSKKSKHSKKSRRSRRRH</sequence>
<evidence type="ECO:0000313" key="2">
    <source>
        <dbReference type="EMBL" id="QHS84305.1"/>
    </source>
</evidence>
<name>A0A6C0AYM7_9ZZZZ</name>
<accession>A0A6C0AYM7</accession>
<feature type="region of interest" description="Disordered" evidence="1">
    <location>
        <begin position="1"/>
        <end position="31"/>
    </location>
</feature>
<feature type="compositionally biased region" description="Basic residues" evidence="1">
    <location>
        <begin position="1"/>
        <end position="24"/>
    </location>
</feature>
<dbReference type="EMBL" id="MN738779">
    <property type="protein sequence ID" value="QHS84305.1"/>
    <property type="molecule type" value="Genomic_DNA"/>
</dbReference>